<dbReference type="EMBL" id="JQJC01000002">
    <property type="protein sequence ID" value="KGN96887.1"/>
    <property type="molecule type" value="Genomic_DNA"/>
</dbReference>
<name>A0A0A2G390_9PORP</name>
<protein>
    <recommendedName>
        <fullName evidence="7">Chromosome segregation protein SMC</fullName>
    </recommendedName>
</protein>
<dbReference type="AlphaFoldDB" id="A0A0A2G390"/>
<evidence type="ECO:0000313" key="3">
    <source>
        <dbReference type="EMBL" id="KGN96887.1"/>
    </source>
</evidence>
<organism evidence="3 5">
    <name type="scientific">Porphyromonas crevioricanis</name>
    <dbReference type="NCBI Taxonomy" id="393921"/>
    <lineage>
        <taxon>Bacteria</taxon>
        <taxon>Pseudomonadati</taxon>
        <taxon>Bacteroidota</taxon>
        <taxon>Bacteroidia</taxon>
        <taxon>Bacteroidales</taxon>
        <taxon>Porphyromonadaceae</taxon>
        <taxon>Porphyromonas</taxon>
    </lineage>
</organism>
<sequence>MKQKTIVVAAIALGLVAVVLGVLFWQGKRSLQKERESFAQIEKEQMLDELYELSAQYDMQYNKLSGTNTEGQLKIANDSILQQLISERAKVDRLTEELATVKSDNLKRISQLQSEVKTLRNILRSYVTQIDSLHATNERLRDENKQVKADYHRAEAEAGRLKQERAELSDKVTLAAKLNAVGISVSTLNKKGKSTKKISKITDFAVQFTLARNVTAEPGPKSIYMRIILPTGQAMGEVGTFSFEGKNIGYTAKKEIEYTGEDMSLTIYKSVTEALPPGQYRVYLFSDGNQIGRSFFDLGN</sequence>
<reference evidence="3 5" key="1">
    <citation type="submission" date="2014-08" db="EMBL/GenBank/DDBJ databases">
        <title>Porphyromonas crevioricanis strain:COT-253_OH1447 Genome sequencing.</title>
        <authorList>
            <person name="Wallis C."/>
            <person name="Deusch O."/>
            <person name="O'Flynn C."/>
            <person name="Davis I."/>
            <person name="Jospin G."/>
            <person name="Darling A.E."/>
            <person name="Coil D.A."/>
            <person name="Alexiev A."/>
            <person name="Horsfall A."/>
            <person name="Kirkwood N."/>
            <person name="Harris S."/>
            <person name="Eisen J.A."/>
        </authorList>
    </citation>
    <scope>NUCLEOTIDE SEQUENCE [LARGE SCALE GENOMIC DNA]</scope>
    <source>
        <strain evidence="5">COT-253 OH1447</strain>
        <strain evidence="3">COT-253_OH1447</strain>
    </source>
</reference>
<reference evidence="4 6" key="2">
    <citation type="submission" date="2018-06" db="EMBL/GenBank/DDBJ databases">
        <authorList>
            <consortium name="Pathogen Informatics"/>
            <person name="Doyle S."/>
        </authorList>
    </citation>
    <scope>NUCLEOTIDE SEQUENCE [LARGE SCALE GENOMIC DNA]</scope>
    <source>
        <strain evidence="4 6">NCTC12858</strain>
    </source>
</reference>
<feature type="transmembrane region" description="Helical" evidence="2">
    <location>
        <begin position="6"/>
        <end position="25"/>
    </location>
</feature>
<keyword evidence="6" id="KW-1185">Reference proteome</keyword>
<dbReference type="KEGG" id="pcre:NCTC12858_01657"/>
<evidence type="ECO:0000256" key="1">
    <source>
        <dbReference type="SAM" id="Coils"/>
    </source>
</evidence>
<keyword evidence="2" id="KW-1133">Transmembrane helix</keyword>
<keyword evidence="1" id="KW-0175">Coiled coil</keyword>
<dbReference type="Gene3D" id="1.20.5.1700">
    <property type="match status" value="1"/>
</dbReference>
<accession>A0A0A2G390</accession>
<evidence type="ECO:0008006" key="7">
    <source>
        <dbReference type="Google" id="ProtNLM"/>
    </source>
</evidence>
<dbReference type="RefSeq" id="WP_023938272.1">
    <property type="nucleotide sequence ID" value="NZ_FUXH01000010.1"/>
</dbReference>
<dbReference type="EMBL" id="LS483447">
    <property type="protein sequence ID" value="SQH73786.1"/>
    <property type="molecule type" value="Genomic_DNA"/>
</dbReference>
<proteinExistence type="predicted"/>
<evidence type="ECO:0000313" key="5">
    <source>
        <dbReference type="Proteomes" id="UP000030136"/>
    </source>
</evidence>
<dbReference type="Proteomes" id="UP000249300">
    <property type="component" value="Chromosome 1"/>
</dbReference>
<keyword evidence="2" id="KW-0812">Transmembrane</keyword>
<dbReference type="STRING" id="393921.HQ45_03145"/>
<feature type="coiled-coil region" evidence="1">
    <location>
        <begin position="77"/>
        <end position="171"/>
    </location>
</feature>
<dbReference type="eggNOG" id="COG4372">
    <property type="taxonomic scope" value="Bacteria"/>
</dbReference>
<evidence type="ECO:0000313" key="6">
    <source>
        <dbReference type="Proteomes" id="UP000249300"/>
    </source>
</evidence>
<keyword evidence="2" id="KW-0472">Membrane</keyword>
<evidence type="ECO:0000256" key="2">
    <source>
        <dbReference type="SAM" id="Phobius"/>
    </source>
</evidence>
<gene>
    <name evidence="3" type="ORF">HQ38_01015</name>
    <name evidence="4" type="ORF">NCTC12858_01657</name>
</gene>
<dbReference type="Proteomes" id="UP000030136">
    <property type="component" value="Unassembled WGS sequence"/>
</dbReference>
<evidence type="ECO:0000313" key="4">
    <source>
        <dbReference type="EMBL" id="SQH73786.1"/>
    </source>
</evidence>